<evidence type="ECO:0000256" key="5">
    <source>
        <dbReference type="ARBA" id="ARBA00022670"/>
    </source>
</evidence>
<keyword evidence="6 13" id="KW-0812">Transmembrane</keyword>
<evidence type="ECO:0000313" key="15">
    <source>
        <dbReference type="EMBL" id="PJE73574.1"/>
    </source>
</evidence>
<keyword evidence="11" id="KW-0482">Metalloprotease</keyword>
<comment type="caution">
    <text evidence="15">The sequence shown here is derived from an EMBL/GenBank/DDBJ whole genome shotgun (WGS) entry which is preliminary data.</text>
</comment>
<dbReference type="GO" id="GO:0046872">
    <property type="term" value="F:metal ion binding"/>
    <property type="evidence" value="ECO:0007669"/>
    <property type="project" value="UniProtKB-KW"/>
</dbReference>
<protein>
    <submittedName>
        <fullName evidence="15">Site-2 protease family protein</fullName>
    </submittedName>
</protein>
<feature type="transmembrane region" description="Helical" evidence="13">
    <location>
        <begin position="194"/>
        <end position="221"/>
    </location>
</feature>
<keyword evidence="4" id="KW-1003">Cell membrane</keyword>
<keyword evidence="5 15" id="KW-0645">Protease</keyword>
<sequence>MQELSIIFGIAILILSVVVHEVSHGYAAYVMGDHTAKRAGRLTMNPLAHLDFTGSIIVPLLLVLLPGNFVFGWAKPVPYNPYNLKNQKWGPAIVAAAGPLSNFALAAFFGLLSILLPLAASLKTGIAVGTISTFSLAGGDFYISLYSFFTMIVWINIFLGIFNLVPIPPLDGSKVLFSVLPYRWRNIQFTLERYGFFALIFFIFIFAGYLVPLALIMFRLFTGLF</sequence>
<gene>
    <name evidence="15" type="ORF">COV02_01925</name>
</gene>
<dbReference type="PANTHER" id="PTHR35864">
    <property type="entry name" value="ZINC METALLOPROTEASE MJ0611-RELATED"/>
    <property type="match status" value="1"/>
</dbReference>
<evidence type="ECO:0000256" key="1">
    <source>
        <dbReference type="ARBA" id="ARBA00001947"/>
    </source>
</evidence>
<evidence type="ECO:0000256" key="13">
    <source>
        <dbReference type="SAM" id="Phobius"/>
    </source>
</evidence>
<dbReference type="PANTHER" id="PTHR35864:SF1">
    <property type="entry name" value="ZINC METALLOPROTEASE YWHC-RELATED"/>
    <property type="match status" value="1"/>
</dbReference>
<evidence type="ECO:0000256" key="9">
    <source>
        <dbReference type="ARBA" id="ARBA00022833"/>
    </source>
</evidence>
<dbReference type="InterPro" id="IPR052348">
    <property type="entry name" value="Metallopeptidase_M50B"/>
</dbReference>
<feature type="transmembrane region" description="Helical" evidence="13">
    <location>
        <begin position="93"/>
        <end position="120"/>
    </location>
</feature>
<comment type="subcellular location">
    <subcellularLocation>
        <location evidence="2">Cell membrane</location>
        <topology evidence="2">Multi-pass membrane protein</topology>
    </subcellularLocation>
</comment>
<evidence type="ECO:0000256" key="3">
    <source>
        <dbReference type="ARBA" id="ARBA00007931"/>
    </source>
</evidence>
<feature type="transmembrane region" description="Helical" evidence="13">
    <location>
        <begin position="6"/>
        <end position="29"/>
    </location>
</feature>
<name>A0A2M8LAE8_9BACT</name>
<dbReference type="InterPro" id="IPR044537">
    <property type="entry name" value="Rip2-like"/>
</dbReference>
<comment type="cofactor">
    <cofactor evidence="1">
        <name>Zn(2+)</name>
        <dbReference type="ChEBI" id="CHEBI:29105"/>
    </cofactor>
</comment>
<evidence type="ECO:0000259" key="14">
    <source>
        <dbReference type="Pfam" id="PF02163"/>
    </source>
</evidence>
<accession>A0A2M8LAE8</accession>
<evidence type="ECO:0000256" key="6">
    <source>
        <dbReference type="ARBA" id="ARBA00022692"/>
    </source>
</evidence>
<evidence type="ECO:0000256" key="2">
    <source>
        <dbReference type="ARBA" id="ARBA00004651"/>
    </source>
</evidence>
<comment type="similarity">
    <text evidence="3">Belongs to the peptidase M50B family.</text>
</comment>
<keyword evidence="10 13" id="KW-1133">Transmembrane helix</keyword>
<keyword evidence="7" id="KW-0479">Metal-binding</keyword>
<evidence type="ECO:0000313" key="16">
    <source>
        <dbReference type="Proteomes" id="UP000230959"/>
    </source>
</evidence>
<organism evidence="15 16">
    <name type="scientific">Candidatus Terrybacteria bacterium CG10_big_fil_rev_8_21_14_0_10_41_10</name>
    <dbReference type="NCBI Taxonomy" id="1975026"/>
    <lineage>
        <taxon>Bacteria</taxon>
        <taxon>Candidatus Terryibacteriota</taxon>
    </lineage>
</organism>
<reference evidence="16" key="1">
    <citation type="submission" date="2017-09" db="EMBL/GenBank/DDBJ databases">
        <title>Depth-based differentiation of microbial function through sediment-hosted aquifers and enrichment of novel symbionts in the deep terrestrial subsurface.</title>
        <authorList>
            <person name="Probst A.J."/>
            <person name="Ladd B."/>
            <person name="Jarett J.K."/>
            <person name="Geller-Mcgrath D.E."/>
            <person name="Sieber C.M.K."/>
            <person name="Emerson J.B."/>
            <person name="Anantharaman K."/>
            <person name="Thomas B.C."/>
            <person name="Malmstrom R."/>
            <person name="Stieglmeier M."/>
            <person name="Klingl A."/>
            <person name="Woyke T."/>
            <person name="Ryan C.M."/>
            <person name="Banfield J.F."/>
        </authorList>
    </citation>
    <scope>NUCLEOTIDE SEQUENCE [LARGE SCALE GENOMIC DNA]</scope>
</reference>
<keyword evidence="9" id="KW-0862">Zinc</keyword>
<dbReference type="InterPro" id="IPR008915">
    <property type="entry name" value="Peptidase_M50"/>
</dbReference>
<evidence type="ECO:0000256" key="4">
    <source>
        <dbReference type="ARBA" id="ARBA00022475"/>
    </source>
</evidence>
<keyword evidence="12 13" id="KW-0472">Membrane</keyword>
<feature type="transmembrane region" description="Helical" evidence="13">
    <location>
        <begin position="50"/>
        <end position="73"/>
    </location>
</feature>
<dbReference type="CDD" id="cd06158">
    <property type="entry name" value="S2P-M50_like_1"/>
    <property type="match status" value="1"/>
</dbReference>
<dbReference type="GO" id="GO:0005886">
    <property type="term" value="C:plasma membrane"/>
    <property type="evidence" value="ECO:0007669"/>
    <property type="project" value="UniProtKB-SubCell"/>
</dbReference>
<evidence type="ECO:0000256" key="8">
    <source>
        <dbReference type="ARBA" id="ARBA00022801"/>
    </source>
</evidence>
<dbReference type="GO" id="GO:0006508">
    <property type="term" value="P:proteolysis"/>
    <property type="evidence" value="ECO:0007669"/>
    <property type="project" value="UniProtKB-KW"/>
</dbReference>
<dbReference type="AlphaFoldDB" id="A0A2M8LAE8"/>
<evidence type="ECO:0000256" key="10">
    <source>
        <dbReference type="ARBA" id="ARBA00022989"/>
    </source>
</evidence>
<dbReference type="GO" id="GO:0008237">
    <property type="term" value="F:metallopeptidase activity"/>
    <property type="evidence" value="ECO:0007669"/>
    <property type="project" value="UniProtKB-KW"/>
</dbReference>
<dbReference type="EMBL" id="PFER01000028">
    <property type="protein sequence ID" value="PJE73574.1"/>
    <property type="molecule type" value="Genomic_DNA"/>
</dbReference>
<evidence type="ECO:0000256" key="12">
    <source>
        <dbReference type="ARBA" id="ARBA00023136"/>
    </source>
</evidence>
<evidence type="ECO:0000256" key="11">
    <source>
        <dbReference type="ARBA" id="ARBA00023049"/>
    </source>
</evidence>
<dbReference type="Pfam" id="PF02163">
    <property type="entry name" value="Peptidase_M50"/>
    <property type="match status" value="1"/>
</dbReference>
<feature type="domain" description="Peptidase M50" evidence="14">
    <location>
        <begin position="9"/>
        <end position="204"/>
    </location>
</feature>
<keyword evidence="8" id="KW-0378">Hydrolase</keyword>
<dbReference type="Proteomes" id="UP000230959">
    <property type="component" value="Unassembled WGS sequence"/>
</dbReference>
<evidence type="ECO:0000256" key="7">
    <source>
        <dbReference type="ARBA" id="ARBA00022723"/>
    </source>
</evidence>
<feature type="transmembrane region" description="Helical" evidence="13">
    <location>
        <begin position="141"/>
        <end position="165"/>
    </location>
</feature>
<proteinExistence type="inferred from homology"/>